<feature type="transmembrane region" description="Helical" evidence="2">
    <location>
        <begin position="382"/>
        <end position="402"/>
    </location>
</feature>
<dbReference type="InterPro" id="IPR017850">
    <property type="entry name" value="Alkaline_phosphatase_core_sf"/>
</dbReference>
<feature type="transmembrane region" description="Helical" evidence="2">
    <location>
        <begin position="592"/>
        <end position="612"/>
    </location>
</feature>
<dbReference type="Proteomes" id="UP001165074">
    <property type="component" value="Unassembled WGS sequence"/>
</dbReference>
<evidence type="ECO:0000313" key="5">
    <source>
        <dbReference type="Proteomes" id="UP001165074"/>
    </source>
</evidence>
<feature type="transmembrane region" description="Helical" evidence="2">
    <location>
        <begin position="450"/>
        <end position="472"/>
    </location>
</feature>
<keyword evidence="3" id="KW-0732">Signal</keyword>
<evidence type="ECO:0008006" key="6">
    <source>
        <dbReference type="Google" id="ProtNLM"/>
    </source>
</evidence>
<name>A0A9W6W3K4_9ACTN</name>
<gene>
    <name evidence="4" type="ORF">Airi02_074580</name>
</gene>
<proteinExistence type="predicted"/>
<accession>A0A9W6W3K4</accession>
<feature type="transmembrane region" description="Helical" evidence="2">
    <location>
        <begin position="632"/>
        <end position="650"/>
    </location>
</feature>
<feature type="transmembrane region" description="Helical" evidence="2">
    <location>
        <begin position="319"/>
        <end position="338"/>
    </location>
</feature>
<feature type="transmembrane region" description="Helical" evidence="2">
    <location>
        <begin position="509"/>
        <end position="526"/>
    </location>
</feature>
<evidence type="ECO:0000313" key="4">
    <source>
        <dbReference type="EMBL" id="GLY89529.1"/>
    </source>
</evidence>
<evidence type="ECO:0000256" key="2">
    <source>
        <dbReference type="SAM" id="Phobius"/>
    </source>
</evidence>
<feature type="region of interest" description="Disordered" evidence="1">
    <location>
        <begin position="683"/>
        <end position="721"/>
    </location>
</feature>
<evidence type="ECO:0000256" key="3">
    <source>
        <dbReference type="SAM" id="SignalP"/>
    </source>
</evidence>
<feature type="transmembrane region" description="Helical" evidence="2">
    <location>
        <begin position="350"/>
        <end position="370"/>
    </location>
</feature>
<feature type="chain" id="PRO_5040824569" description="Phosphoglyceromutase" evidence="3">
    <location>
        <begin position="26"/>
        <end position="721"/>
    </location>
</feature>
<feature type="transmembrane region" description="Helical" evidence="2">
    <location>
        <begin position="538"/>
        <end position="555"/>
    </location>
</feature>
<keyword evidence="2" id="KW-1133">Transmembrane helix</keyword>
<feature type="signal peptide" evidence="3">
    <location>
        <begin position="1"/>
        <end position="25"/>
    </location>
</feature>
<comment type="caution">
    <text evidence="4">The sequence shown here is derived from an EMBL/GenBank/DDBJ whole genome shotgun (WGS) entry which is preliminary data.</text>
</comment>
<dbReference type="SUPFAM" id="SSF53649">
    <property type="entry name" value="Alkaline phosphatase-like"/>
    <property type="match status" value="1"/>
</dbReference>
<keyword evidence="2" id="KW-0472">Membrane</keyword>
<dbReference type="RefSeq" id="WP_285579857.1">
    <property type="nucleotide sequence ID" value="NZ_BSTK01000013.1"/>
</dbReference>
<keyword evidence="5" id="KW-1185">Reference proteome</keyword>
<dbReference type="EMBL" id="BSTK01000013">
    <property type="protein sequence ID" value="GLY89529.1"/>
    <property type="molecule type" value="Genomic_DNA"/>
</dbReference>
<feature type="transmembrane region" description="Helical" evidence="2">
    <location>
        <begin position="656"/>
        <end position="677"/>
    </location>
</feature>
<dbReference type="AlphaFoldDB" id="A0A9W6W3K4"/>
<keyword evidence="2" id="KW-0812">Transmembrane</keyword>
<organism evidence="4 5">
    <name type="scientific">Actinoallomurus iriomotensis</name>
    <dbReference type="NCBI Taxonomy" id="478107"/>
    <lineage>
        <taxon>Bacteria</taxon>
        <taxon>Bacillati</taxon>
        <taxon>Actinomycetota</taxon>
        <taxon>Actinomycetes</taxon>
        <taxon>Streptosporangiales</taxon>
        <taxon>Thermomonosporaceae</taxon>
        <taxon>Actinoallomurus</taxon>
    </lineage>
</organism>
<feature type="transmembrane region" description="Helical" evidence="2">
    <location>
        <begin position="409"/>
        <end position="430"/>
    </location>
</feature>
<reference evidence="4" key="1">
    <citation type="submission" date="2023-03" db="EMBL/GenBank/DDBJ databases">
        <title>Actinoallomurus iriomotensis NBRC 103684.</title>
        <authorList>
            <person name="Ichikawa N."/>
            <person name="Sato H."/>
            <person name="Tonouchi N."/>
        </authorList>
    </citation>
    <scope>NUCLEOTIDE SEQUENCE</scope>
    <source>
        <strain evidence="4">NBRC 103684</strain>
    </source>
</reference>
<feature type="transmembrane region" description="Helical" evidence="2">
    <location>
        <begin position="484"/>
        <end position="503"/>
    </location>
</feature>
<sequence>MPKRVAAALALAAAALIAHFPSADATPAHAAPARHVVLIGVPGLRWNDVGPSVTPNLWRLAGTAGTGLLSVRAVGTLTCPADGWVTVSAGARSAAGPYCHRPVHLTRSGEGAMVGETERIRRINAGFGPVGLLADAVHRAGGCVNAVGAGAALAAADGRGRVDTYAPAPAALPPGAWSRCAVSIVDAGMVGGGDRASAARRADTTVGTVLAHLPAGTGVVVAGVADDLSRTPHLRLAIATGPGTAGRYLGSDSTRRANMVILPDLTATLLSSAGVPAPAGLIGTPLLPDAVRPALADSVAELSSQDVAAQTHRRLLPRFFAGFVISQVLLYAAAALALRHGSLRRRRRILSATRLTALIAAAVPVSTYLVNLVPWWHTSRPALWLVAGIAAGDALVVGLAMCGPWRRHLLGPGTVIAGVTAAVLAADLLTGTHLQLNSMMGYSPLVGGRYYGMGNIAFAVLATSTLLASAGIAQWLEPRAGRRAAVAVVLALTLTAALLDSWTAWGSDFGGLVAFVPGLATTALLVAGRRVSFLRLQLLRATGMALVLGVAWIDYLRPPSRQTHMGRFFGQLVEGDSLPWLERKFAAMVHTFGNPTLLPVVVAGFLFVLLVLHRPGRAGAGGLQRAYERAPMLRAGLSGAFVTAVVGGAVNDSGIAVPALALAVAVPLALAAAVVALQETVPAGGSPTTDAPAGGSTEVTATDAAPGADQRPGFTLRPAEG</sequence>
<evidence type="ECO:0000256" key="1">
    <source>
        <dbReference type="SAM" id="MobiDB-lite"/>
    </source>
</evidence>
<protein>
    <recommendedName>
        <fullName evidence="6">Phosphoglyceromutase</fullName>
    </recommendedName>
</protein>